<feature type="compositionally biased region" description="Low complexity" evidence="1">
    <location>
        <begin position="60"/>
        <end position="80"/>
    </location>
</feature>
<evidence type="ECO:0000256" key="1">
    <source>
        <dbReference type="SAM" id="MobiDB-lite"/>
    </source>
</evidence>
<dbReference type="InterPro" id="IPR002913">
    <property type="entry name" value="START_lipid-bd_dom"/>
</dbReference>
<evidence type="ECO:0000256" key="2">
    <source>
        <dbReference type="SAM" id="Phobius"/>
    </source>
</evidence>
<dbReference type="Gene3D" id="3.30.530.20">
    <property type="match status" value="2"/>
</dbReference>
<dbReference type="PROSITE" id="PS50848">
    <property type="entry name" value="START"/>
    <property type="match status" value="2"/>
</dbReference>
<keyword evidence="2" id="KW-1133">Transmembrane helix</keyword>
<feature type="transmembrane region" description="Helical" evidence="2">
    <location>
        <begin position="30"/>
        <end position="50"/>
    </location>
</feature>
<dbReference type="GO" id="GO:0008289">
    <property type="term" value="F:lipid binding"/>
    <property type="evidence" value="ECO:0007669"/>
    <property type="project" value="InterPro"/>
</dbReference>
<feature type="domain" description="START" evidence="3">
    <location>
        <begin position="95"/>
        <end position="292"/>
    </location>
</feature>
<accession>A0A8S9P7K0</accession>
<reference evidence="4" key="1">
    <citation type="submission" date="2019-12" db="EMBL/GenBank/DDBJ databases">
        <title>Genome sequencing and annotation of Brassica cretica.</title>
        <authorList>
            <person name="Studholme D.J."/>
            <person name="Sarris P."/>
        </authorList>
    </citation>
    <scope>NUCLEOTIDE SEQUENCE</scope>
    <source>
        <strain evidence="4">PFS-109/04</strain>
        <tissue evidence="4">Leaf</tissue>
    </source>
</reference>
<proteinExistence type="predicted"/>
<name>A0A8S9P7K0_BRACR</name>
<comment type="caution">
    <text evidence="4">The sequence shown here is derived from an EMBL/GenBank/DDBJ whole genome shotgun (WGS) entry which is preliminary data.</text>
</comment>
<dbReference type="GO" id="GO:0005737">
    <property type="term" value="C:cytoplasm"/>
    <property type="evidence" value="ECO:0007669"/>
    <property type="project" value="UniProtKB-ARBA"/>
</dbReference>
<dbReference type="Proteomes" id="UP000712600">
    <property type="component" value="Unassembled WGS sequence"/>
</dbReference>
<evidence type="ECO:0000313" key="4">
    <source>
        <dbReference type="EMBL" id="KAF3509272.1"/>
    </source>
</evidence>
<dbReference type="FunFam" id="3.30.530.20:FF:000027">
    <property type="entry name" value="StAR-related lipid transfer protein 7, mitochondrial"/>
    <property type="match status" value="2"/>
</dbReference>
<protein>
    <recommendedName>
        <fullName evidence="3">START domain-containing protein</fullName>
    </recommendedName>
</protein>
<gene>
    <name evidence="4" type="ORF">F2Q69_00003337</name>
</gene>
<dbReference type="CDD" id="cd08870">
    <property type="entry name" value="START_STARD2_7-like"/>
    <property type="match status" value="2"/>
</dbReference>
<feature type="transmembrane region" description="Helical" evidence="2">
    <location>
        <begin position="428"/>
        <end position="448"/>
    </location>
</feature>
<dbReference type="PANTHER" id="PTHR19308">
    <property type="entry name" value="PHOSPHATIDYLCHOLINE TRANSFER PROTEIN"/>
    <property type="match status" value="1"/>
</dbReference>
<evidence type="ECO:0000259" key="3">
    <source>
        <dbReference type="PROSITE" id="PS50848"/>
    </source>
</evidence>
<dbReference type="AlphaFoldDB" id="A0A8S9P7K0"/>
<dbReference type="SUPFAM" id="SSF55961">
    <property type="entry name" value="Bet v1-like"/>
    <property type="match status" value="2"/>
</dbReference>
<dbReference type="PANTHER" id="PTHR19308:SF13">
    <property type="entry name" value="OS02G0468400 PROTEIN"/>
    <property type="match status" value="1"/>
</dbReference>
<feature type="region of interest" description="Disordered" evidence="1">
    <location>
        <begin position="60"/>
        <end position="84"/>
    </location>
</feature>
<feature type="region of interest" description="Disordered" evidence="1">
    <location>
        <begin position="318"/>
        <end position="341"/>
    </location>
</feature>
<organism evidence="4 5">
    <name type="scientific">Brassica cretica</name>
    <name type="common">Mustard</name>
    <dbReference type="NCBI Taxonomy" id="69181"/>
    <lineage>
        <taxon>Eukaryota</taxon>
        <taxon>Viridiplantae</taxon>
        <taxon>Streptophyta</taxon>
        <taxon>Embryophyta</taxon>
        <taxon>Tracheophyta</taxon>
        <taxon>Spermatophyta</taxon>
        <taxon>Magnoliopsida</taxon>
        <taxon>eudicotyledons</taxon>
        <taxon>Gunneridae</taxon>
        <taxon>Pentapetalae</taxon>
        <taxon>rosids</taxon>
        <taxon>malvids</taxon>
        <taxon>Brassicales</taxon>
        <taxon>Brassicaceae</taxon>
        <taxon>Brassiceae</taxon>
        <taxon>Brassica</taxon>
    </lineage>
</organism>
<dbReference type="InterPro" id="IPR051213">
    <property type="entry name" value="START_lipid_transfer"/>
</dbReference>
<dbReference type="InterPro" id="IPR023393">
    <property type="entry name" value="START-like_dom_sf"/>
</dbReference>
<dbReference type="EMBL" id="QGKX02001521">
    <property type="protein sequence ID" value="KAF3509272.1"/>
    <property type="molecule type" value="Genomic_DNA"/>
</dbReference>
<feature type="domain" description="START" evidence="3">
    <location>
        <begin position="493"/>
        <end position="690"/>
    </location>
</feature>
<keyword evidence="2" id="KW-0472">Membrane</keyword>
<dbReference type="Pfam" id="PF01852">
    <property type="entry name" value="START"/>
    <property type="match status" value="2"/>
</dbReference>
<sequence>MNSGDILSKLALCFSSSEVFFRRAYGDDGVLRYCWATVLTLVFILLCQIIRKVRFFRQDSSSPSSSSPAVSASQSPSSQSRISTLVSDEDLKDLIEKLGERSDDDTEIWEDVIQKSNPRVSYTAKCCKPQDGAPVKYLSTTVFENCSPEVLRDFYMDNEYRKQWDKTVVEHEQLQVDSSSGIEIGRTIKKFPLLTPREYVLAWRLWEGKDKFYCFIKECDHSRVPQQRNYVRVSYFRSGWRIRKVPGRDACEIHMFHQEDAGLNVEMAKLAFSRGIWSYVCKMDSALRKYIATSRRPQGPTVSAVSLMKKVPSELENQTDDITDSSGTMHTGEGAERKKLLRKPTKKQVAKGLLLVGGAVGSAVCLSRGHSALGAKTSPRANKQTNAVKVFRNTERDTMNSGDILSKLALCFSSSEVFLRRAYGEDGVFCYCCATVLTLVFILLCQIIRKVRFFRQDSSSPSSSSPAVSASQSLSSQSRISTLVSDEDLKDLIEKLGERSDDDTEIWEDVIQKSNPRVSYTAKCCKPQDGGPVKYLSTTVFENCSPEVLRDFYMDNEYRKQWDKTVVEHEQLQVDSSSGIEIGRTIKKFPLLTPREYVLAWRLWEGKDKFYCFIKECDHSRVPQQRKYVRVSYFRSGWRIRKVPGRDACEIHMFHQEDAGLNVEMAKLAFSRGIWSYVCKMESALRKYFATSRRPQGPTVSAVSLMKKVPSELENQTDDITCCLWAVRLVVQFACLVVTLP</sequence>
<keyword evidence="2" id="KW-0812">Transmembrane</keyword>
<evidence type="ECO:0000313" key="5">
    <source>
        <dbReference type="Proteomes" id="UP000712600"/>
    </source>
</evidence>